<evidence type="ECO:0008006" key="3">
    <source>
        <dbReference type="Google" id="ProtNLM"/>
    </source>
</evidence>
<sequence>SEGKSRRIYYYVQGPSCGQKISSILDVNNAFLHGLLEENMYMTQPPSFKGADCSLDSIVFYLLIYVDDIIVTKSSKPLQDATFYCSIVGSLQYAPITRLEINFSINKVCQFMFDPLEAHWSTIKQIIHSISHILRNNMSIVAHAHNPMLHACTKNIELELFSTIIFLFNMFLPKTNVLISSPRHSLPPDSLHFAPSSKWVILSHHFPLELVGEY</sequence>
<gene>
    <name evidence="1" type="ORF">CR513_12415</name>
</gene>
<comment type="caution">
    <text evidence="1">The sequence shown here is derived from an EMBL/GenBank/DDBJ whole genome shotgun (WGS) entry which is preliminary data.</text>
</comment>
<evidence type="ECO:0000313" key="1">
    <source>
        <dbReference type="EMBL" id="RDY03938.1"/>
    </source>
</evidence>
<protein>
    <recommendedName>
        <fullName evidence="3">Reverse transcriptase Ty1/copia-type domain-containing protein</fullName>
    </recommendedName>
</protein>
<dbReference type="OrthoDB" id="7607472at2759"/>
<dbReference type="AlphaFoldDB" id="A0A371HMC2"/>
<proteinExistence type="predicted"/>
<feature type="non-terminal residue" evidence="1">
    <location>
        <position position="1"/>
    </location>
</feature>
<dbReference type="EMBL" id="QJKJ01002175">
    <property type="protein sequence ID" value="RDY03938.1"/>
    <property type="molecule type" value="Genomic_DNA"/>
</dbReference>
<keyword evidence="2" id="KW-1185">Reference proteome</keyword>
<dbReference type="Proteomes" id="UP000257109">
    <property type="component" value="Unassembled WGS sequence"/>
</dbReference>
<reference evidence="1" key="1">
    <citation type="submission" date="2018-05" db="EMBL/GenBank/DDBJ databases">
        <title>Draft genome of Mucuna pruriens seed.</title>
        <authorList>
            <person name="Nnadi N.E."/>
            <person name="Vos R."/>
            <person name="Hasami M.H."/>
            <person name="Devisetty U.K."/>
            <person name="Aguiy J.C."/>
        </authorList>
    </citation>
    <scope>NUCLEOTIDE SEQUENCE [LARGE SCALE GENOMIC DNA]</scope>
    <source>
        <strain evidence="1">JCA_2017</strain>
    </source>
</reference>
<organism evidence="1 2">
    <name type="scientific">Mucuna pruriens</name>
    <name type="common">Velvet bean</name>
    <name type="synonym">Dolichos pruriens</name>
    <dbReference type="NCBI Taxonomy" id="157652"/>
    <lineage>
        <taxon>Eukaryota</taxon>
        <taxon>Viridiplantae</taxon>
        <taxon>Streptophyta</taxon>
        <taxon>Embryophyta</taxon>
        <taxon>Tracheophyta</taxon>
        <taxon>Spermatophyta</taxon>
        <taxon>Magnoliopsida</taxon>
        <taxon>eudicotyledons</taxon>
        <taxon>Gunneridae</taxon>
        <taxon>Pentapetalae</taxon>
        <taxon>rosids</taxon>
        <taxon>fabids</taxon>
        <taxon>Fabales</taxon>
        <taxon>Fabaceae</taxon>
        <taxon>Papilionoideae</taxon>
        <taxon>50 kb inversion clade</taxon>
        <taxon>NPAAA clade</taxon>
        <taxon>indigoferoid/millettioid clade</taxon>
        <taxon>Phaseoleae</taxon>
        <taxon>Mucuna</taxon>
    </lineage>
</organism>
<name>A0A371HMC2_MUCPR</name>
<accession>A0A371HMC2</accession>
<evidence type="ECO:0000313" key="2">
    <source>
        <dbReference type="Proteomes" id="UP000257109"/>
    </source>
</evidence>